<organism evidence="1 2">
    <name type="scientific">Rhynchosporium graminicola</name>
    <dbReference type="NCBI Taxonomy" id="2792576"/>
    <lineage>
        <taxon>Eukaryota</taxon>
        <taxon>Fungi</taxon>
        <taxon>Dikarya</taxon>
        <taxon>Ascomycota</taxon>
        <taxon>Pezizomycotina</taxon>
        <taxon>Leotiomycetes</taxon>
        <taxon>Helotiales</taxon>
        <taxon>Ploettnerulaceae</taxon>
        <taxon>Rhynchosporium</taxon>
    </lineage>
</organism>
<dbReference type="AlphaFoldDB" id="A0A1E1LS56"/>
<evidence type="ECO:0000313" key="1">
    <source>
        <dbReference type="EMBL" id="CZT13340.1"/>
    </source>
</evidence>
<comment type="caution">
    <text evidence="1">The sequence shown here is derived from an EMBL/GenBank/DDBJ whole genome shotgun (WGS) entry which is preliminary data.</text>
</comment>
<reference evidence="2" key="1">
    <citation type="submission" date="2016-03" db="EMBL/GenBank/DDBJ databases">
        <authorList>
            <person name="Ploux O."/>
        </authorList>
    </citation>
    <scope>NUCLEOTIDE SEQUENCE [LARGE SCALE GENOMIC DNA]</scope>
    <source>
        <strain evidence="2">UK7</strain>
    </source>
</reference>
<name>A0A1E1LS56_9HELO</name>
<protein>
    <submittedName>
        <fullName evidence="1">Uncharacterized protein</fullName>
    </submittedName>
</protein>
<accession>A0A1E1LS56</accession>
<dbReference type="EMBL" id="FJUW01000086">
    <property type="protein sequence ID" value="CZT13340.1"/>
    <property type="molecule type" value="Genomic_DNA"/>
</dbReference>
<evidence type="ECO:0000313" key="2">
    <source>
        <dbReference type="Proteomes" id="UP000178129"/>
    </source>
</evidence>
<keyword evidence="2" id="KW-1185">Reference proteome</keyword>
<dbReference type="InParanoid" id="A0A1E1LS56"/>
<gene>
    <name evidence="1" type="ORF">RCO7_03414</name>
</gene>
<dbReference type="STRING" id="914237.A0A1E1LS56"/>
<dbReference type="Proteomes" id="UP000178129">
    <property type="component" value="Unassembled WGS sequence"/>
</dbReference>
<sequence length="297" mass="34299">MPYSEDQRNLAIISLYTSITCPSSSASIQIDNPAFNTHTDIVGGVKELQLDPRITREEFLSVKLSQGNVSVRDKDDATRTIVRVALMLDCSMKDKYSEGFEISGYTPARWEPDEPFDSSLQRAVPKTFKPYNRASEFEVFKKELKAWKLKKRHNLRFRPTDNIMEHLLYDPQSRTVKVFHHTSYLKAHLARSAQQPIDMDAHSSLKLGTLPPQLLLETLDSFHYILFPVSLDRSGKSQKLLNKLISEYDFDPNSKWDEGHIRPLPEDFAYHYWGDRLAQLHAIVKNPPPNKWRDVLV</sequence>
<proteinExistence type="predicted"/>